<reference evidence="1 2" key="1">
    <citation type="submission" date="2020-03" db="EMBL/GenBank/DDBJ databases">
        <title>Genomic Encyclopedia of Type Strains, Phase IV (KMG-IV): sequencing the most valuable type-strain genomes for metagenomic binning, comparative biology and taxonomic classification.</title>
        <authorList>
            <person name="Goeker M."/>
        </authorList>
    </citation>
    <scope>NUCLEOTIDE SEQUENCE [LARGE SCALE GENOMIC DNA]</scope>
    <source>
        <strain evidence="1 2">DSM 22753</strain>
    </source>
</reference>
<dbReference type="Proteomes" id="UP000788153">
    <property type="component" value="Unassembled WGS sequence"/>
</dbReference>
<name>A0ABX0TW14_9SPHN</name>
<dbReference type="RefSeq" id="WP_140047742.1">
    <property type="nucleotide sequence ID" value="NZ_BAAAEV010000001.1"/>
</dbReference>
<accession>A0ABX0TW14</accession>
<dbReference type="EMBL" id="JAASQP010000001">
    <property type="protein sequence ID" value="NIJ22509.1"/>
    <property type="molecule type" value="Genomic_DNA"/>
</dbReference>
<keyword evidence="2" id="KW-1185">Reference proteome</keyword>
<evidence type="ECO:0008006" key="3">
    <source>
        <dbReference type="Google" id="ProtNLM"/>
    </source>
</evidence>
<evidence type="ECO:0000313" key="2">
    <source>
        <dbReference type="Proteomes" id="UP000788153"/>
    </source>
</evidence>
<evidence type="ECO:0000313" key="1">
    <source>
        <dbReference type="EMBL" id="NIJ22509.1"/>
    </source>
</evidence>
<gene>
    <name evidence="1" type="ORF">FHT01_000051</name>
</gene>
<comment type="caution">
    <text evidence="1">The sequence shown here is derived from an EMBL/GenBank/DDBJ whole genome shotgun (WGS) entry which is preliminary data.</text>
</comment>
<organism evidence="1 2">
    <name type="scientific">Sphingomonas japonica</name>
    <dbReference type="NCBI Taxonomy" id="511662"/>
    <lineage>
        <taxon>Bacteria</taxon>
        <taxon>Pseudomonadati</taxon>
        <taxon>Pseudomonadota</taxon>
        <taxon>Alphaproteobacteria</taxon>
        <taxon>Sphingomonadales</taxon>
        <taxon>Sphingomonadaceae</taxon>
        <taxon>Sphingomonas</taxon>
    </lineage>
</organism>
<proteinExistence type="predicted"/>
<protein>
    <recommendedName>
        <fullName evidence="3">DUF2946 domain-containing protein</fullName>
    </recommendedName>
</protein>
<sequence length="114" mass="11173">MARILPRSLANARHLLLGLLAIAFVLRIGGACEAMAAIPSAPAAHEVHCADLPGKPDKPVKSDAAACASCVALPVAIPARAGATSLATLSPVASLTDTLAGLASGPAPPPPKSA</sequence>